<dbReference type="Gene3D" id="3.30.497.10">
    <property type="entry name" value="Antithrombin, subunit I, domain 2"/>
    <property type="match status" value="2"/>
</dbReference>
<dbReference type="Ensembl" id="ENSCATT00000048970.1">
    <property type="protein sequence ID" value="ENSCATP00000024743.1"/>
    <property type="gene ID" value="ENSCATG00000035884.1"/>
</dbReference>
<dbReference type="PANTHER" id="PTHR11461">
    <property type="entry name" value="SERINE PROTEASE INHIBITOR, SERPIN"/>
    <property type="match status" value="1"/>
</dbReference>
<comment type="similarity">
    <text evidence="1">Belongs to the serpin family.</text>
</comment>
<dbReference type="GO" id="GO:0004867">
    <property type="term" value="F:serine-type endopeptidase inhibitor activity"/>
    <property type="evidence" value="ECO:0007669"/>
    <property type="project" value="InterPro"/>
</dbReference>
<protein>
    <recommendedName>
        <fullName evidence="2">Serpin domain-containing protein</fullName>
    </recommendedName>
</protein>
<accession>A0A2K5MHP8</accession>
<dbReference type="GO" id="GO:0005615">
    <property type="term" value="C:extracellular space"/>
    <property type="evidence" value="ECO:0007669"/>
    <property type="project" value="InterPro"/>
</dbReference>
<dbReference type="InterPro" id="IPR042185">
    <property type="entry name" value="Serpin_sf_2"/>
</dbReference>
<dbReference type="InterPro" id="IPR000215">
    <property type="entry name" value="Serpin_fam"/>
</dbReference>
<dbReference type="Proteomes" id="UP000233060">
    <property type="component" value="Unassembled WGS sequence"/>
</dbReference>
<proteinExistence type="inferred from homology"/>
<evidence type="ECO:0000259" key="2">
    <source>
        <dbReference type="SMART" id="SM00093"/>
    </source>
</evidence>
<feature type="domain" description="Serpin" evidence="2">
    <location>
        <begin position="82"/>
        <end position="416"/>
    </location>
</feature>
<evidence type="ECO:0000256" key="1">
    <source>
        <dbReference type="RuleBase" id="RU000411"/>
    </source>
</evidence>
<organism evidence="3 4">
    <name type="scientific">Cercocebus atys</name>
    <name type="common">Sooty mangabey</name>
    <name type="synonym">Cercocebus torquatus atys</name>
    <dbReference type="NCBI Taxonomy" id="9531"/>
    <lineage>
        <taxon>Eukaryota</taxon>
        <taxon>Metazoa</taxon>
        <taxon>Chordata</taxon>
        <taxon>Craniata</taxon>
        <taxon>Vertebrata</taxon>
        <taxon>Euteleostomi</taxon>
        <taxon>Mammalia</taxon>
        <taxon>Eutheria</taxon>
        <taxon>Euarchontoglires</taxon>
        <taxon>Primates</taxon>
        <taxon>Haplorrhini</taxon>
        <taxon>Catarrhini</taxon>
        <taxon>Cercopithecidae</taxon>
        <taxon>Cercopithecinae</taxon>
        <taxon>Cercocebus</taxon>
    </lineage>
</organism>
<name>A0A2K5MHP8_CERAT</name>
<dbReference type="FunFam" id="3.30.497.10:FF:000059">
    <property type="entry name" value="Putative serpin A13"/>
    <property type="match status" value="1"/>
</dbReference>
<dbReference type="Gene3D" id="2.30.39.10">
    <property type="entry name" value="Alpha-1-antitrypsin, domain 1"/>
    <property type="match status" value="1"/>
</dbReference>
<dbReference type="OMA" id="YIEKQTQ"/>
<sequence length="418" mass="46570">MIVIITIDIVVLSATLLSDQGPQRMEAPWWWPLVTVLMAGAHCVALVDQEASDLIHSGPQDSSPGPALPCHKISVSNIDFAFKLYRQLAVNAPGENILFSPVSISLALAMLSRGAPGASRTKLLEGLGFNLTVVPEAEIQEGFWDLMLRLPGQGPRLLLTMAQHRFSGLGTRANQSLEEAQKHIDEYIEKQTQGKLGVWEKDLSSETTAVLVNHMLLRAEWMKPFDSRATSPKEFFVDEHRAVWVPMMKEKASHRFLHDPELQCSVLQMDHAGNTTTFFIFPNRGKMRQLEDALLPETLIKWDSLLRTRELDFHFPKFSISRTYRLEMLLPQVTVDGGFPGQPGLNISKVTHKAMMTLDEKGSEAAAATSIQLTPRPHPDLDLSPTPGTEFSRPFLVMTFHMETGSMLFLGKIVNPLG</sequence>
<dbReference type="CDD" id="cd19957">
    <property type="entry name" value="serpinA"/>
    <property type="match status" value="1"/>
</dbReference>
<dbReference type="InterPro" id="IPR036186">
    <property type="entry name" value="Serpin_sf"/>
</dbReference>
<dbReference type="AlphaFoldDB" id="A0A2K5MHP8"/>
<keyword evidence="4" id="KW-1185">Reference proteome</keyword>
<dbReference type="InterPro" id="IPR042178">
    <property type="entry name" value="Serpin_sf_1"/>
</dbReference>
<evidence type="ECO:0000313" key="4">
    <source>
        <dbReference type="Proteomes" id="UP000233060"/>
    </source>
</evidence>
<evidence type="ECO:0000313" key="3">
    <source>
        <dbReference type="Ensembl" id="ENSCATP00000024743.1"/>
    </source>
</evidence>
<dbReference type="SUPFAM" id="SSF56574">
    <property type="entry name" value="Serpins"/>
    <property type="match status" value="1"/>
</dbReference>
<dbReference type="PANTHER" id="PTHR11461:SF377">
    <property type="entry name" value="SERPIN A13-RELATED"/>
    <property type="match status" value="1"/>
</dbReference>
<dbReference type="Bgee" id="ENSCATG00000035884">
    <property type="expression patterns" value="Expressed in liver"/>
</dbReference>
<dbReference type="FunFam" id="2.30.39.10:FF:000058">
    <property type="entry name" value="Putative serpin A13"/>
    <property type="match status" value="1"/>
</dbReference>
<dbReference type="Pfam" id="PF00079">
    <property type="entry name" value="Serpin"/>
    <property type="match status" value="2"/>
</dbReference>
<dbReference type="InterPro" id="IPR023796">
    <property type="entry name" value="Serpin_dom"/>
</dbReference>
<reference evidence="3" key="1">
    <citation type="submission" date="2025-08" db="UniProtKB">
        <authorList>
            <consortium name="Ensembl"/>
        </authorList>
    </citation>
    <scope>IDENTIFICATION</scope>
</reference>
<dbReference type="GeneTree" id="ENSGT00940000161113"/>
<dbReference type="SMART" id="SM00093">
    <property type="entry name" value="SERPIN"/>
    <property type="match status" value="1"/>
</dbReference>
<dbReference type="STRING" id="9531.ENSCATP00000024743"/>
<reference evidence="3" key="2">
    <citation type="submission" date="2025-09" db="UniProtKB">
        <authorList>
            <consortium name="Ensembl"/>
        </authorList>
    </citation>
    <scope>IDENTIFICATION</scope>
</reference>